<evidence type="ECO:0000256" key="7">
    <source>
        <dbReference type="ARBA" id="ARBA00022777"/>
    </source>
</evidence>
<comment type="cofactor">
    <cofactor evidence="11">
        <name>Mg(2+)</name>
        <dbReference type="ChEBI" id="CHEBI:18420"/>
    </cofactor>
    <text evidence="11">Binds 1 Mg(2+) ion per subunit.</text>
</comment>
<dbReference type="EMBL" id="JBEWLZ010000003">
    <property type="protein sequence ID" value="MET1489640.1"/>
    <property type="molecule type" value="Genomic_DNA"/>
</dbReference>
<comment type="function">
    <text evidence="11">Catalyzes the specific phosphorylation of the 3-hydroxyl group of shikimic acid using ATP as a cosubstrate.</text>
</comment>
<dbReference type="SUPFAM" id="SSF52540">
    <property type="entry name" value="P-loop containing nucleoside triphosphate hydrolases"/>
    <property type="match status" value="1"/>
</dbReference>
<keyword evidence="11" id="KW-0479">Metal-binding</keyword>
<dbReference type="GO" id="GO:0004765">
    <property type="term" value="F:shikimate kinase activity"/>
    <property type="evidence" value="ECO:0007669"/>
    <property type="project" value="UniProtKB-EC"/>
</dbReference>
<feature type="binding site" evidence="11">
    <location>
        <position position="37"/>
    </location>
    <ligand>
        <name>substrate</name>
    </ligand>
</feature>
<organism evidence="12 13">
    <name type="scientific">Uliginosibacterium paludis</name>
    <dbReference type="NCBI Taxonomy" id="1615952"/>
    <lineage>
        <taxon>Bacteria</taxon>
        <taxon>Pseudomonadati</taxon>
        <taxon>Pseudomonadota</taxon>
        <taxon>Betaproteobacteria</taxon>
        <taxon>Rhodocyclales</taxon>
        <taxon>Zoogloeaceae</taxon>
        <taxon>Uliginosibacterium</taxon>
    </lineage>
</organism>
<dbReference type="InterPro" id="IPR031322">
    <property type="entry name" value="Shikimate/glucono_kinase"/>
</dbReference>
<keyword evidence="11" id="KW-0963">Cytoplasm</keyword>
<evidence type="ECO:0000256" key="4">
    <source>
        <dbReference type="ARBA" id="ARBA00022605"/>
    </source>
</evidence>
<keyword evidence="6 11" id="KW-0547">Nucleotide-binding</keyword>
<dbReference type="InterPro" id="IPR023000">
    <property type="entry name" value="Shikimate_kinase_CS"/>
</dbReference>
<feature type="binding site" evidence="11">
    <location>
        <begin position="15"/>
        <end position="20"/>
    </location>
    <ligand>
        <name>ATP</name>
        <dbReference type="ChEBI" id="CHEBI:30616"/>
    </ligand>
</feature>
<comment type="similarity">
    <text evidence="2 11">Belongs to the shikimate kinase family.</text>
</comment>
<evidence type="ECO:0000256" key="8">
    <source>
        <dbReference type="ARBA" id="ARBA00022840"/>
    </source>
</evidence>
<dbReference type="EC" id="2.7.1.71" evidence="3 11"/>
<evidence type="ECO:0000256" key="6">
    <source>
        <dbReference type="ARBA" id="ARBA00022741"/>
    </source>
</evidence>
<protein>
    <recommendedName>
        <fullName evidence="3 11">Shikimate kinase</fullName>
        <shortName evidence="11">SK</shortName>
        <ecNumber evidence="3 11">2.7.1.71</ecNumber>
    </recommendedName>
</protein>
<dbReference type="PANTHER" id="PTHR21087">
    <property type="entry name" value="SHIKIMATE KINASE"/>
    <property type="match status" value="1"/>
</dbReference>
<evidence type="ECO:0000256" key="3">
    <source>
        <dbReference type="ARBA" id="ARBA00012154"/>
    </source>
</evidence>
<feature type="binding site" evidence="11">
    <location>
        <position position="83"/>
    </location>
    <ligand>
        <name>substrate</name>
    </ligand>
</feature>
<evidence type="ECO:0000256" key="10">
    <source>
        <dbReference type="ARBA" id="ARBA00048567"/>
    </source>
</evidence>
<reference evidence="12 13" key="1">
    <citation type="submission" date="2024-07" db="EMBL/GenBank/DDBJ databases">
        <title>Uliginosibacterium paludis KCTC:42655.</title>
        <authorList>
            <person name="Kim M.K."/>
        </authorList>
    </citation>
    <scope>NUCLEOTIDE SEQUENCE [LARGE SCALE GENOMIC DNA]</scope>
    <source>
        <strain evidence="12 13">KCTC 42655</strain>
    </source>
</reference>
<dbReference type="Pfam" id="PF01202">
    <property type="entry name" value="SKI"/>
    <property type="match status" value="1"/>
</dbReference>
<keyword evidence="8 11" id="KW-0067">ATP-binding</keyword>
<evidence type="ECO:0000256" key="5">
    <source>
        <dbReference type="ARBA" id="ARBA00022679"/>
    </source>
</evidence>
<feature type="binding site" evidence="11">
    <location>
        <position position="157"/>
    </location>
    <ligand>
        <name>ATP</name>
        <dbReference type="ChEBI" id="CHEBI:30616"/>
    </ligand>
</feature>
<evidence type="ECO:0000256" key="9">
    <source>
        <dbReference type="ARBA" id="ARBA00023141"/>
    </source>
</evidence>
<dbReference type="InterPro" id="IPR027417">
    <property type="entry name" value="P-loop_NTPase"/>
</dbReference>
<dbReference type="PANTHER" id="PTHR21087:SF16">
    <property type="entry name" value="SHIKIMATE KINASE 1, CHLOROPLASTIC"/>
    <property type="match status" value="1"/>
</dbReference>
<dbReference type="PROSITE" id="PS01128">
    <property type="entry name" value="SHIKIMATE_KINASE"/>
    <property type="match status" value="1"/>
</dbReference>
<feature type="binding site" evidence="11">
    <location>
        <position position="140"/>
    </location>
    <ligand>
        <name>substrate</name>
    </ligand>
</feature>
<dbReference type="Proteomes" id="UP001548590">
    <property type="component" value="Unassembled WGS sequence"/>
</dbReference>
<keyword evidence="7 11" id="KW-0418">Kinase</keyword>
<evidence type="ECO:0000313" key="12">
    <source>
        <dbReference type="EMBL" id="MET1489640.1"/>
    </source>
</evidence>
<feature type="binding site" evidence="11">
    <location>
        <position position="19"/>
    </location>
    <ligand>
        <name>Mg(2+)</name>
        <dbReference type="ChEBI" id="CHEBI:18420"/>
    </ligand>
</feature>
<name>A0ABV2CNZ5_9RHOO</name>
<proteinExistence type="inferred from homology"/>
<comment type="caution">
    <text evidence="12">The sequence shown here is derived from an EMBL/GenBank/DDBJ whole genome shotgun (WGS) entry which is preliminary data.</text>
</comment>
<dbReference type="InterPro" id="IPR000623">
    <property type="entry name" value="Shikimate_kinase/TSH1"/>
</dbReference>
<evidence type="ECO:0000256" key="2">
    <source>
        <dbReference type="ARBA" id="ARBA00006997"/>
    </source>
</evidence>
<dbReference type="Gene3D" id="3.40.50.300">
    <property type="entry name" value="P-loop containing nucleotide triphosphate hydrolases"/>
    <property type="match status" value="1"/>
</dbReference>
<keyword evidence="4 11" id="KW-0028">Amino-acid biosynthesis</keyword>
<evidence type="ECO:0000256" key="11">
    <source>
        <dbReference type="HAMAP-Rule" id="MF_00109"/>
    </source>
</evidence>
<keyword evidence="5 11" id="KW-0808">Transferase</keyword>
<sequence>MNTSQANIFLVGLMGSGKTTIGRQLARRMGRAFYDSDHEIVNRTGVRIPVIFELEGEEGFRRREAQVISELANEGGVVVATGGGAILNPENRRCMQASGWVVYLDVPTQILLERTRHDTNRPLLQVADPAAKLNALRAERDPLYREIASLIVDGSRQNSQIAVTKILGEWEKRCALSM</sequence>
<keyword evidence="9 11" id="KW-0057">Aromatic amino acid biosynthesis</keyword>
<feature type="binding site" evidence="11">
    <location>
        <position position="121"/>
    </location>
    <ligand>
        <name>ATP</name>
        <dbReference type="ChEBI" id="CHEBI:30616"/>
    </ligand>
</feature>
<evidence type="ECO:0000313" key="13">
    <source>
        <dbReference type="Proteomes" id="UP001548590"/>
    </source>
</evidence>
<accession>A0ABV2CNZ5</accession>
<comment type="subunit">
    <text evidence="11">Monomer.</text>
</comment>
<gene>
    <name evidence="11" type="primary">aroK</name>
    <name evidence="12" type="ORF">ABVT11_07355</name>
</gene>
<dbReference type="PRINTS" id="PR01100">
    <property type="entry name" value="SHIKIMTKNASE"/>
</dbReference>
<feature type="binding site" evidence="11">
    <location>
        <position position="61"/>
    </location>
    <ligand>
        <name>substrate</name>
    </ligand>
</feature>
<dbReference type="HAMAP" id="MF_00109">
    <property type="entry name" value="Shikimate_kinase"/>
    <property type="match status" value="1"/>
</dbReference>
<comment type="subcellular location">
    <subcellularLocation>
        <location evidence="11">Cytoplasm</location>
    </subcellularLocation>
</comment>
<evidence type="ECO:0000256" key="1">
    <source>
        <dbReference type="ARBA" id="ARBA00004842"/>
    </source>
</evidence>
<keyword evidence="11" id="KW-0460">Magnesium</keyword>
<comment type="catalytic activity">
    <reaction evidence="10 11">
        <text>shikimate + ATP = 3-phosphoshikimate + ADP + H(+)</text>
        <dbReference type="Rhea" id="RHEA:13121"/>
        <dbReference type="ChEBI" id="CHEBI:15378"/>
        <dbReference type="ChEBI" id="CHEBI:30616"/>
        <dbReference type="ChEBI" id="CHEBI:36208"/>
        <dbReference type="ChEBI" id="CHEBI:145989"/>
        <dbReference type="ChEBI" id="CHEBI:456216"/>
        <dbReference type="EC" id="2.7.1.71"/>
    </reaction>
</comment>
<keyword evidence="13" id="KW-1185">Reference proteome</keyword>
<comment type="pathway">
    <text evidence="1 11">Metabolic intermediate biosynthesis; chorismate biosynthesis; chorismate from D-erythrose 4-phosphate and phosphoenolpyruvate: step 5/7.</text>
</comment>
<dbReference type="CDD" id="cd00464">
    <property type="entry name" value="SK"/>
    <property type="match status" value="1"/>
</dbReference>